<feature type="region of interest" description="Disordered" evidence="1">
    <location>
        <begin position="295"/>
        <end position="336"/>
    </location>
</feature>
<accession>A0AAD3HHS8</accession>
<comment type="caution">
    <text evidence="2">The sequence shown here is derived from an EMBL/GenBank/DDBJ whole genome shotgun (WGS) entry which is preliminary data.</text>
</comment>
<dbReference type="EMBL" id="BMAR01000001">
    <property type="protein sequence ID" value="GFR41148.1"/>
    <property type="molecule type" value="Genomic_DNA"/>
</dbReference>
<keyword evidence="3" id="KW-1185">Reference proteome</keyword>
<feature type="region of interest" description="Disordered" evidence="1">
    <location>
        <begin position="125"/>
        <end position="148"/>
    </location>
</feature>
<dbReference type="InterPro" id="IPR036047">
    <property type="entry name" value="F-box-like_dom_sf"/>
</dbReference>
<protein>
    <recommendedName>
        <fullName evidence="4">F-box domain-containing protein</fullName>
    </recommendedName>
</protein>
<evidence type="ECO:0000313" key="3">
    <source>
        <dbReference type="Proteomes" id="UP001054857"/>
    </source>
</evidence>
<name>A0AAD3HHS8_9CHLO</name>
<gene>
    <name evidence="2" type="ORF">Agub_g1812</name>
</gene>
<sequence length="412" mass="41932">MALFDDLDDALLEYLLRFLNSTELRSSACLVCKRWLAICRNTSSGQQPAGGVWRHLDIDVYWELSHPRGLGGPAPPALLWHQALHRTHRPHDGSDGRGAAAAAAAASTSGWSLGNYEGRRGVIISNNSGGSSLPRPRGSSSSSRPGRGRAFLSRAALSSWLRGKWGAVEVLSLAHTEARVTVVGMERQPAPHDLQPSDLLALLSSLPSLTELHLTSASNLLPDLAALTSITTTTTTAAAPAATAAASTAAAGAPTAATAPAAPTANEASTSAATAAAAAATVSAILSSLPPLTSSSLPSTHLTPPPTTPINPTTTGESLPPPPPPPPPPPSLAPPLTTRLRRLCLRQCGYDLRSEEGATAGAALGAAAGAGAGAAGVGALGRLVGLQALELSLHPASEWGLGRLPEGWAELS</sequence>
<feature type="non-terminal residue" evidence="2">
    <location>
        <position position="1"/>
    </location>
</feature>
<dbReference type="SUPFAM" id="SSF81383">
    <property type="entry name" value="F-box domain"/>
    <property type="match status" value="1"/>
</dbReference>
<reference evidence="2 3" key="1">
    <citation type="journal article" date="2021" name="Sci. Rep.">
        <title>Genome sequencing of the multicellular alga Astrephomene provides insights into convergent evolution of germ-soma differentiation.</title>
        <authorList>
            <person name="Yamashita S."/>
            <person name="Yamamoto K."/>
            <person name="Matsuzaki R."/>
            <person name="Suzuki S."/>
            <person name="Yamaguchi H."/>
            <person name="Hirooka S."/>
            <person name="Minakuchi Y."/>
            <person name="Miyagishima S."/>
            <person name="Kawachi M."/>
            <person name="Toyoda A."/>
            <person name="Nozaki H."/>
        </authorList>
    </citation>
    <scope>NUCLEOTIDE SEQUENCE [LARGE SCALE GENOMIC DNA]</scope>
    <source>
        <strain evidence="2 3">NIES-4017</strain>
    </source>
</reference>
<evidence type="ECO:0000313" key="2">
    <source>
        <dbReference type="EMBL" id="GFR41148.1"/>
    </source>
</evidence>
<evidence type="ECO:0000256" key="1">
    <source>
        <dbReference type="SAM" id="MobiDB-lite"/>
    </source>
</evidence>
<organism evidence="2 3">
    <name type="scientific">Astrephomene gubernaculifera</name>
    <dbReference type="NCBI Taxonomy" id="47775"/>
    <lineage>
        <taxon>Eukaryota</taxon>
        <taxon>Viridiplantae</taxon>
        <taxon>Chlorophyta</taxon>
        <taxon>core chlorophytes</taxon>
        <taxon>Chlorophyceae</taxon>
        <taxon>CS clade</taxon>
        <taxon>Chlamydomonadales</taxon>
        <taxon>Astrephomenaceae</taxon>
        <taxon>Astrephomene</taxon>
    </lineage>
</organism>
<dbReference type="Gene3D" id="1.20.1280.50">
    <property type="match status" value="1"/>
</dbReference>
<dbReference type="Proteomes" id="UP001054857">
    <property type="component" value="Unassembled WGS sequence"/>
</dbReference>
<dbReference type="AlphaFoldDB" id="A0AAD3HHS8"/>
<proteinExistence type="predicted"/>
<evidence type="ECO:0008006" key="4">
    <source>
        <dbReference type="Google" id="ProtNLM"/>
    </source>
</evidence>
<feature type="compositionally biased region" description="Pro residues" evidence="1">
    <location>
        <begin position="319"/>
        <end position="333"/>
    </location>
</feature>